<dbReference type="OrthoDB" id="66881at2759"/>
<dbReference type="KEGG" id="ksn:43591955"/>
<dbReference type="GeneID" id="43591955"/>
<gene>
    <name evidence="6" type="ORF">CI109_105906</name>
</gene>
<keyword evidence="4" id="KW-0560">Oxidoreductase</keyword>
<accession>A0A5M6BQ47</accession>
<dbReference type="PRINTS" id="PR00419">
    <property type="entry name" value="ADXRDTASE"/>
</dbReference>
<evidence type="ECO:0000256" key="3">
    <source>
        <dbReference type="ARBA" id="ARBA00022827"/>
    </source>
</evidence>
<feature type="region of interest" description="Disordered" evidence="5">
    <location>
        <begin position="499"/>
        <end position="537"/>
    </location>
</feature>
<evidence type="ECO:0000256" key="5">
    <source>
        <dbReference type="SAM" id="MobiDB-lite"/>
    </source>
</evidence>
<sequence>MTDYYAFSRPIKGVAIIGAGPSGVPAARQLRDAGLDVTLIERQDKIGGLWNWQEETTGPLSVPTPVPSKGAFEPVLKGEEEGDAIVKDTDGKRRRAFNPPNPCYWNLTNNVPTKTLAFKDFPYPPNTPDSVPHWTLAGYIHDYWRHFNLQPLTRLNTRVENAYKRDDGLWELTLRTLEIIGEDELKETFSTETFDAIIVATGHYNAPLIPKIPGAAEWYQSWPEGILHSQGYRRPEAYTDQTVLVIGAGTSGMDIARDLATHAGKVLISSRIDRSAPTGYQNFREAQRSRTADNNVPIGEIKAFRPPQQGQVLREGEIELVDGSVITGVDAVIFCTGYQYSFPFLRQYHRDAGMQPTDLEPLVERGDQILNLYRDVFYIPDPTLAFLGVSVNTSAFSFFEYQSISIARVFAGKARLPTQLEQRAALAKVVGQKGPGKFRHFKGQEGEREYVRETVEWLNRDAEWSGAEKVEGHTKEWLRESDQIAIKIAAKYGVDAGGLQDISGNADPSEKQKQPTHVQAEKVDITVQQAPPIAVSA</sequence>
<dbReference type="GO" id="GO:0050660">
    <property type="term" value="F:flavin adenine dinucleotide binding"/>
    <property type="evidence" value="ECO:0007669"/>
    <property type="project" value="InterPro"/>
</dbReference>
<evidence type="ECO:0000256" key="1">
    <source>
        <dbReference type="ARBA" id="ARBA00009183"/>
    </source>
</evidence>
<dbReference type="EMBL" id="CP144061">
    <property type="protein sequence ID" value="WWD21421.1"/>
    <property type="molecule type" value="Genomic_DNA"/>
</dbReference>
<dbReference type="InterPro" id="IPR050346">
    <property type="entry name" value="FMO-like"/>
</dbReference>
<feature type="compositionally biased region" description="Basic and acidic residues" evidence="5">
    <location>
        <begin position="508"/>
        <end position="524"/>
    </location>
</feature>
<dbReference type="InterPro" id="IPR020946">
    <property type="entry name" value="Flavin_mOase-like"/>
</dbReference>
<dbReference type="PANTHER" id="PTHR23023">
    <property type="entry name" value="DIMETHYLANILINE MONOOXYGENASE"/>
    <property type="match status" value="1"/>
</dbReference>
<dbReference type="Proteomes" id="UP000322225">
    <property type="component" value="Chromosome 11"/>
</dbReference>
<keyword evidence="2" id="KW-0285">Flavoprotein</keyword>
<evidence type="ECO:0000256" key="2">
    <source>
        <dbReference type="ARBA" id="ARBA00022630"/>
    </source>
</evidence>
<evidence type="ECO:0000313" key="6">
    <source>
        <dbReference type="EMBL" id="WWD21421.1"/>
    </source>
</evidence>
<dbReference type="GO" id="GO:0050661">
    <property type="term" value="F:NADP binding"/>
    <property type="evidence" value="ECO:0007669"/>
    <property type="project" value="InterPro"/>
</dbReference>
<dbReference type="RefSeq" id="XP_031857952.1">
    <property type="nucleotide sequence ID" value="XM_032007784.1"/>
</dbReference>
<keyword evidence="7" id="KW-1185">Reference proteome</keyword>
<evidence type="ECO:0000313" key="7">
    <source>
        <dbReference type="Proteomes" id="UP000322225"/>
    </source>
</evidence>
<evidence type="ECO:0000256" key="4">
    <source>
        <dbReference type="ARBA" id="ARBA00023002"/>
    </source>
</evidence>
<evidence type="ECO:0008006" key="8">
    <source>
        <dbReference type="Google" id="ProtNLM"/>
    </source>
</evidence>
<dbReference type="Pfam" id="PF00743">
    <property type="entry name" value="FMO-like"/>
    <property type="match status" value="2"/>
</dbReference>
<dbReference type="SUPFAM" id="SSF51905">
    <property type="entry name" value="FAD/NAD(P)-binding domain"/>
    <property type="match status" value="2"/>
</dbReference>
<reference evidence="6" key="2">
    <citation type="submission" date="2024-01" db="EMBL/GenBank/DDBJ databases">
        <title>Comparative genomics of Cryptococcus and Kwoniella reveals pathogenesis evolution and contrasting modes of karyotype evolution via chromosome fusion or intercentromeric recombination.</title>
        <authorList>
            <person name="Coelho M.A."/>
            <person name="David-Palma M."/>
            <person name="Shea T."/>
            <person name="Bowers K."/>
            <person name="McGinley-Smith S."/>
            <person name="Mohammad A.W."/>
            <person name="Gnirke A."/>
            <person name="Yurkov A.M."/>
            <person name="Nowrousian M."/>
            <person name="Sun S."/>
            <person name="Cuomo C.A."/>
            <person name="Heitman J."/>
        </authorList>
    </citation>
    <scope>NUCLEOTIDE SEQUENCE</scope>
    <source>
        <strain evidence="6">CBS 12478</strain>
    </source>
</reference>
<keyword evidence="3" id="KW-0274">FAD</keyword>
<organism evidence="6 7">
    <name type="scientific">Kwoniella shandongensis</name>
    <dbReference type="NCBI Taxonomy" id="1734106"/>
    <lineage>
        <taxon>Eukaryota</taxon>
        <taxon>Fungi</taxon>
        <taxon>Dikarya</taxon>
        <taxon>Basidiomycota</taxon>
        <taxon>Agaricomycotina</taxon>
        <taxon>Tremellomycetes</taxon>
        <taxon>Tremellales</taxon>
        <taxon>Cryptococcaceae</taxon>
        <taxon>Kwoniella</taxon>
    </lineage>
</organism>
<dbReference type="InterPro" id="IPR036188">
    <property type="entry name" value="FAD/NAD-bd_sf"/>
</dbReference>
<proteinExistence type="inferred from homology"/>
<dbReference type="Gene3D" id="3.50.50.60">
    <property type="entry name" value="FAD/NAD(P)-binding domain"/>
    <property type="match status" value="2"/>
</dbReference>
<dbReference type="GO" id="GO:0004499">
    <property type="term" value="F:N,N-dimethylaniline monooxygenase activity"/>
    <property type="evidence" value="ECO:0007669"/>
    <property type="project" value="InterPro"/>
</dbReference>
<dbReference type="AlphaFoldDB" id="A0A5M6BQ47"/>
<reference evidence="6" key="1">
    <citation type="submission" date="2017-08" db="EMBL/GenBank/DDBJ databases">
        <authorList>
            <person name="Cuomo C."/>
            <person name="Billmyre B."/>
            <person name="Heitman J."/>
        </authorList>
    </citation>
    <scope>NUCLEOTIDE SEQUENCE</scope>
    <source>
        <strain evidence="6">CBS 12478</strain>
    </source>
</reference>
<protein>
    <recommendedName>
        <fullName evidence="8">FAD/NAD(P)-binding domain-containing protein</fullName>
    </recommendedName>
</protein>
<dbReference type="Pfam" id="PF13450">
    <property type="entry name" value="NAD_binding_8"/>
    <property type="match status" value="1"/>
</dbReference>
<name>A0A5M6BQ47_9TREE</name>
<comment type="similarity">
    <text evidence="1">Belongs to the FMO family.</text>
</comment>